<accession>A0AA96WY92</accession>
<protein>
    <submittedName>
        <fullName evidence="1">Uncharacterized protein</fullName>
    </submittedName>
</protein>
<sequence length="78" mass="9076">MSRDRDQEAKSIEEDLDFSYPVYKLLANLETARTVLKDISKALRKQLEQILMAVALKYGKDSQYCYLIGRVRTSDLKM</sequence>
<reference evidence="1" key="1">
    <citation type="journal article" date="2023" name="Plants (Basel)">
        <title>Genomic Analysis of Leptolyngbya boryana CZ1 Reveals Efficient Carbon Fixation Modules.</title>
        <authorList>
            <person name="Bai X."/>
            <person name="Wang H."/>
            <person name="Cheng W."/>
            <person name="Wang J."/>
            <person name="Ma M."/>
            <person name="Hu H."/>
            <person name="Song Z."/>
            <person name="Ma H."/>
            <person name="Fan Y."/>
            <person name="Du C."/>
            <person name="Xu J."/>
        </authorList>
    </citation>
    <scope>NUCLEOTIDE SEQUENCE</scope>
    <source>
        <strain evidence="1">CZ1</strain>
    </source>
</reference>
<evidence type="ECO:0000313" key="1">
    <source>
        <dbReference type="EMBL" id="WNZ46364.1"/>
    </source>
</evidence>
<name>A0AA96WY92_LEPBY</name>
<dbReference type="AlphaFoldDB" id="A0AA96WY92"/>
<organism evidence="1">
    <name type="scientific">Leptolyngbya boryana CZ1</name>
    <dbReference type="NCBI Taxonomy" id="3060204"/>
    <lineage>
        <taxon>Bacteria</taxon>
        <taxon>Bacillati</taxon>
        <taxon>Cyanobacteriota</taxon>
        <taxon>Cyanophyceae</taxon>
        <taxon>Leptolyngbyales</taxon>
        <taxon>Leptolyngbyaceae</taxon>
        <taxon>Leptolyngbya group</taxon>
        <taxon>Leptolyngbya</taxon>
    </lineage>
</organism>
<reference evidence="1" key="2">
    <citation type="submission" date="2023-07" db="EMBL/GenBank/DDBJ databases">
        <authorList>
            <person name="Bai X.-H."/>
            <person name="Wang H.-H."/>
            <person name="Wang J."/>
            <person name="Ma M.-Y."/>
            <person name="Hu H.-H."/>
            <person name="Song Z.-L."/>
            <person name="Ma H.-G."/>
            <person name="Fan Y."/>
            <person name="Du C.-Y."/>
            <person name="Xu J.-C."/>
        </authorList>
    </citation>
    <scope>NUCLEOTIDE SEQUENCE</scope>
    <source>
        <strain evidence="1">CZ1</strain>
    </source>
</reference>
<proteinExistence type="predicted"/>
<dbReference type="RefSeq" id="WP_316427542.1">
    <property type="nucleotide sequence ID" value="NZ_CP130144.1"/>
</dbReference>
<gene>
    <name evidence="1" type="ORF">Q2T42_00745</name>
</gene>
<dbReference type="EMBL" id="CP130144">
    <property type="protein sequence ID" value="WNZ46364.1"/>
    <property type="molecule type" value="Genomic_DNA"/>
</dbReference>